<organism evidence="1 2">
    <name type="scientific">Halanaerobium saccharolyticum</name>
    <dbReference type="NCBI Taxonomy" id="43595"/>
    <lineage>
        <taxon>Bacteria</taxon>
        <taxon>Bacillati</taxon>
        <taxon>Bacillota</taxon>
        <taxon>Clostridia</taxon>
        <taxon>Halanaerobiales</taxon>
        <taxon>Halanaerobiaceae</taxon>
        <taxon>Halanaerobium</taxon>
    </lineage>
</organism>
<reference evidence="1 2" key="1">
    <citation type="submission" date="2019-03" db="EMBL/GenBank/DDBJ databases">
        <title>Subsurface microbial communities from deep shales in Ohio and West Virginia, USA.</title>
        <authorList>
            <person name="Wrighton K."/>
        </authorList>
    </citation>
    <scope>NUCLEOTIDE SEQUENCE [LARGE SCALE GENOMIC DNA]</scope>
    <source>
        <strain evidence="1 2">MA284_T2</strain>
    </source>
</reference>
<name>A0A4R6LUI6_9FIRM</name>
<dbReference type="EMBL" id="SNWX01000006">
    <property type="protein sequence ID" value="TDO92347.1"/>
    <property type="molecule type" value="Genomic_DNA"/>
</dbReference>
<protein>
    <submittedName>
        <fullName evidence="1">Uncharacterized protein</fullName>
    </submittedName>
</protein>
<sequence>MAKLKITDNNNMPNLIEEINKLKNSKIEVGVFGGKDSQILMIARVHEFGVTITPKKAKALTIPLNEEAAGKSARDFDNLFLLDPDDDGDGILAMEVGDDIRPMYALVKKVEIPERSYIREGFDKNVRKIQKHTEQAIRAVIAGRMTANKALNLLGAEFASFIRKYMVELKSPPNSAVTQKNKKGANNPLIDSGRLRQSITYRVR</sequence>
<proteinExistence type="predicted"/>
<dbReference type="Proteomes" id="UP000295064">
    <property type="component" value="Unassembled WGS sequence"/>
</dbReference>
<dbReference type="AlphaFoldDB" id="A0A4R6LUI6"/>
<dbReference type="RefSeq" id="WP_133514576.1">
    <property type="nucleotide sequence ID" value="NZ_SNWX01000006.1"/>
</dbReference>
<evidence type="ECO:0000313" key="1">
    <source>
        <dbReference type="EMBL" id="TDO92347.1"/>
    </source>
</evidence>
<evidence type="ECO:0000313" key="2">
    <source>
        <dbReference type="Proteomes" id="UP000295064"/>
    </source>
</evidence>
<accession>A0A4R6LUI6</accession>
<comment type="caution">
    <text evidence="1">The sequence shown here is derived from an EMBL/GenBank/DDBJ whole genome shotgun (WGS) entry which is preliminary data.</text>
</comment>
<dbReference type="OrthoDB" id="8612906at2"/>
<gene>
    <name evidence="1" type="ORF">DFR79_106160</name>
</gene>